<gene>
    <name evidence="2" type="ORF">JYU34_002102</name>
</gene>
<dbReference type="EMBL" id="JAHIBW010000004">
    <property type="protein sequence ID" value="KAG7311118.1"/>
    <property type="molecule type" value="Genomic_DNA"/>
</dbReference>
<proteinExistence type="predicted"/>
<evidence type="ECO:0000256" key="1">
    <source>
        <dbReference type="SAM" id="MobiDB-lite"/>
    </source>
</evidence>
<name>A0ABQ7R1F2_PLUXY</name>
<reference evidence="2 3" key="1">
    <citation type="submission" date="2021-06" db="EMBL/GenBank/DDBJ databases">
        <title>A haploid diamondback moth (Plutella xylostella L.) genome assembly resolves 31 chromosomes and identifies a diamide resistance mutation.</title>
        <authorList>
            <person name="Ward C.M."/>
            <person name="Perry K.D."/>
            <person name="Baker G."/>
            <person name="Powis K."/>
            <person name="Heckel D.G."/>
            <person name="Baxter S.W."/>
        </authorList>
    </citation>
    <scope>NUCLEOTIDE SEQUENCE [LARGE SCALE GENOMIC DNA]</scope>
    <source>
        <strain evidence="2 3">LV</strain>
        <tissue evidence="2">Single pupa</tissue>
    </source>
</reference>
<feature type="region of interest" description="Disordered" evidence="1">
    <location>
        <begin position="44"/>
        <end position="67"/>
    </location>
</feature>
<keyword evidence="3" id="KW-1185">Reference proteome</keyword>
<sequence length="90" mass="9445">MYVPIIVQHQHLTYPVLPVSRLDTPDAHLSAADIPADPASIHVRSRVSAPHPATPGPCPTPPRPAAVTDTAVSRRGQVSACRAAGRPTNS</sequence>
<feature type="compositionally biased region" description="Pro residues" evidence="1">
    <location>
        <begin position="52"/>
        <end position="64"/>
    </location>
</feature>
<dbReference type="Proteomes" id="UP000823941">
    <property type="component" value="Chromosome 4"/>
</dbReference>
<evidence type="ECO:0000313" key="2">
    <source>
        <dbReference type="EMBL" id="KAG7311118.1"/>
    </source>
</evidence>
<accession>A0ABQ7R1F2</accession>
<comment type="caution">
    <text evidence="2">The sequence shown here is derived from an EMBL/GenBank/DDBJ whole genome shotgun (WGS) entry which is preliminary data.</text>
</comment>
<protein>
    <submittedName>
        <fullName evidence="2">Uncharacterized protein</fullName>
    </submittedName>
</protein>
<organism evidence="2 3">
    <name type="scientific">Plutella xylostella</name>
    <name type="common">Diamondback moth</name>
    <name type="synonym">Plutella maculipennis</name>
    <dbReference type="NCBI Taxonomy" id="51655"/>
    <lineage>
        <taxon>Eukaryota</taxon>
        <taxon>Metazoa</taxon>
        <taxon>Ecdysozoa</taxon>
        <taxon>Arthropoda</taxon>
        <taxon>Hexapoda</taxon>
        <taxon>Insecta</taxon>
        <taxon>Pterygota</taxon>
        <taxon>Neoptera</taxon>
        <taxon>Endopterygota</taxon>
        <taxon>Lepidoptera</taxon>
        <taxon>Glossata</taxon>
        <taxon>Ditrysia</taxon>
        <taxon>Yponomeutoidea</taxon>
        <taxon>Plutellidae</taxon>
        <taxon>Plutella</taxon>
    </lineage>
</organism>
<evidence type="ECO:0000313" key="3">
    <source>
        <dbReference type="Proteomes" id="UP000823941"/>
    </source>
</evidence>